<evidence type="ECO:0000256" key="1">
    <source>
        <dbReference type="SAM" id="MobiDB-lite"/>
    </source>
</evidence>
<feature type="compositionally biased region" description="Acidic residues" evidence="1">
    <location>
        <begin position="55"/>
        <end position="64"/>
    </location>
</feature>
<dbReference type="InParanoid" id="A0A401GU42"/>
<feature type="region of interest" description="Disordered" evidence="1">
    <location>
        <begin position="1"/>
        <end position="72"/>
    </location>
</feature>
<protein>
    <submittedName>
        <fullName evidence="2">Uncharacterized protein</fullName>
    </submittedName>
</protein>
<keyword evidence="3" id="KW-1185">Reference proteome</keyword>
<dbReference type="AlphaFoldDB" id="A0A401GU42"/>
<reference evidence="2 3" key="1">
    <citation type="journal article" date="2018" name="Sci. Rep.">
        <title>Genome sequence of the cauliflower mushroom Sparassis crispa (Hanabiratake) and its association with beneficial usage.</title>
        <authorList>
            <person name="Kiyama R."/>
            <person name="Furutani Y."/>
            <person name="Kawaguchi K."/>
            <person name="Nakanishi T."/>
        </authorList>
    </citation>
    <scope>NUCLEOTIDE SEQUENCE [LARGE SCALE GENOMIC DNA]</scope>
</reference>
<dbReference type="GeneID" id="38782655"/>
<comment type="caution">
    <text evidence="2">The sequence shown here is derived from an EMBL/GenBank/DDBJ whole genome shotgun (WGS) entry which is preliminary data.</text>
</comment>
<dbReference type="EMBL" id="BFAD01000008">
    <property type="protein sequence ID" value="GBE85738.1"/>
    <property type="molecule type" value="Genomic_DNA"/>
</dbReference>
<dbReference type="RefSeq" id="XP_027616651.1">
    <property type="nucleotide sequence ID" value="XM_027760850.1"/>
</dbReference>
<accession>A0A401GU42</accession>
<sequence>MQDEQLLQDAGEQSRSDSETDSSDGSDADSDAVDNHGSPRTFRGMARALQKAADEDSDDSDVGEVVEQQSSSAGIPPRCIRCFFRRKRLFTIKKLFNWSVEVG</sequence>
<organism evidence="2 3">
    <name type="scientific">Sparassis crispa</name>
    <dbReference type="NCBI Taxonomy" id="139825"/>
    <lineage>
        <taxon>Eukaryota</taxon>
        <taxon>Fungi</taxon>
        <taxon>Dikarya</taxon>
        <taxon>Basidiomycota</taxon>
        <taxon>Agaricomycotina</taxon>
        <taxon>Agaricomycetes</taxon>
        <taxon>Polyporales</taxon>
        <taxon>Sparassidaceae</taxon>
        <taxon>Sparassis</taxon>
    </lineage>
</organism>
<name>A0A401GU42_9APHY</name>
<dbReference type="Proteomes" id="UP000287166">
    <property type="component" value="Unassembled WGS sequence"/>
</dbReference>
<feature type="compositionally biased region" description="Acidic residues" evidence="1">
    <location>
        <begin position="19"/>
        <end position="32"/>
    </location>
</feature>
<evidence type="ECO:0000313" key="3">
    <source>
        <dbReference type="Proteomes" id="UP000287166"/>
    </source>
</evidence>
<dbReference type="OrthoDB" id="2637363at2759"/>
<proteinExistence type="predicted"/>
<evidence type="ECO:0000313" key="2">
    <source>
        <dbReference type="EMBL" id="GBE85738.1"/>
    </source>
</evidence>
<gene>
    <name evidence="2" type="ORF">SCP_0802600</name>
</gene>